<evidence type="ECO:0000313" key="2">
    <source>
        <dbReference type="Proteomes" id="UP000234323"/>
    </source>
</evidence>
<organism evidence="1 2">
    <name type="scientific">Rhizophagus irregularis</name>
    <dbReference type="NCBI Taxonomy" id="588596"/>
    <lineage>
        <taxon>Eukaryota</taxon>
        <taxon>Fungi</taxon>
        <taxon>Fungi incertae sedis</taxon>
        <taxon>Mucoromycota</taxon>
        <taxon>Glomeromycotina</taxon>
        <taxon>Glomeromycetes</taxon>
        <taxon>Glomerales</taxon>
        <taxon>Glomeraceae</taxon>
        <taxon>Rhizophagus</taxon>
    </lineage>
</organism>
<dbReference type="VEuPathDB" id="FungiDB:FUN_000119"/>
<evidence type="ECO:0008006" key="3">
    <source>
        <dbReference type="Google" id="ProtNLM"/>
    </source>
</evidence>
<dbReference type="AlphaFoldDB" id="A0A2I1H390"/>
<gene>
    <name evidence="1" type="ORF">RhiirA4_471491</name>
</gene>
<dbReference type="OrthoDB" id="10615395at2759"/>
<reference evidence="1 2" key="1">
    <citation type="submission" date="2015-10" db="EMBL/GenBank/DDBJ databases">
        <title>Genome analyses suggest a sexual origin of heterokaryosis in a supposedly ancient asexual fungus.</title>
        <authorList>
            <person name="Ropars J."/>
            <person name="Sedzielewska K."/>
            <person name="Noel J."/>
            <person name="Charron P."/>
            <person name="Farinelli L."/>
            <person name="Marton T."/>
            <person name="Kruger M."/>
            <person name="Pelin A."/>
            <person name="Brachmann A."/>
            <person name="Corradi N."/>
        </authorList>
    </citation>
    <scope>NUCLEOTIDE SEQUENCE [LARGE SCALE GENOMIC DNA]</scope>
    <source>
        <strain evidence="1 2">A4</strain>
    </source>
</reference>
<keyword evidence="2" id="KW-1185">Reference proteome</keyword>
<sequence length="117" mass="13904">MDCWIGTAKDKDLNIIIMGDFNELDKGMRNNKEYINVIEKYHYLDVHKILANNNTIYTWSNGITSLRIDYVFTNDNLMDELIDHEIIKEDLINSDHKLLTIKVRIRYEKEQKIGEIK</sequence>
<dbReference type="SUPFAM" id="SSF56219">
    <property type="entry name" value="DNase I-like"/>
    <property type="match status" value="1"/>
</dbReference>
<dbReference type="EMBL" id="LLXI01001368">
    <property type="protein sequence ID" value="PKY53349.1"/>
    <property type="molecule type" value="Genomic_DNA"/>
</dbReference>
<evidence type="ECO:0000313" key="1">
    <source>
        <dbReference type="EMBL" id="PKY53349.1"/>
    </source>
</evidence>
<dbReference type="InterPro" id="IPR036691">
    <property type="entry name" value="Endo/exonu/phosph_ase_sf"/>
</dbReference>
<name>A0A2I1H390_9GLOM</name>
<dbReference type="Gene3D" id="3.60.10.10">
    <property type="entry name" value="Endonuclease/exonuclease/phosphatase"/>
    <property type="match status" value="1"/>
</dbReference>
<comment type="caution">
    <text evidence="1">The sequence shown here is derived from an EMBL/GenBank/DDBJ whole genome shotgun (WGS) entry which is preliminary data.</text>
</comment>
<protein>
    <recommendedName>
        <fullName evidence="3">Endonuclease/exonuclease/phosphatase domain-containing protein</fullName>
    </recommendedName>
</protein>
<accession>A0A2I1H390</accession>
<dbReference type="Proteomes" id="UP000234323">
    <property type="component" value="Unassembled WGS sequence"/>
</dbReference>
<proteinExistence type="predicted"/>